<evidence type="ECO:0000313" key="1">
    <source>
        <dbReference type="EMBL" id="GAH16232.1"/>
    </source>
</evidence>
<comment type="caution">
    <text evidence="1">The sequence shown here is derived from an EMBL/GenBank/DDBJ whole genome shotgun (WGS) entry which is preliminary data.</text>
</comment>
<sequence>MRPLERINRIIKLARSLVHKYPEKSFGEVMESAFLLLEEKFMREYIHGNLTRLGYIQDLVSGPTNKEGSEEIKKVKNLISSVLDKVKEIEKKETRIHPMLVEDDVFEELLKFMVDSFNNVEVNNGDVKDQICDLLLKIWNETYTDWRFGHMLGNTCFDRFFNYEKRIYWLLFGIPDDKLLE</sequence>
<accession>X1D7M9</accession>
<dbReference type="EMBL" id="BART01034284">
    <property type="protein sequence ID" value="GAH16232.1"/>
    <property type="molecule type" value="Genomic_DNA"/>
</dbReference>
<protein>
    <submittedName>
        <fullName evidence="1">Uncharacterized protein</fullName>
    </submittedName>
</protein>
<organism evidence="1">
    <name type="scientific">marine sediment metagenome</name>
    <dbReference type="NCBI Taxonomy" id="412755"/>
    <lineage>
        <taxon>unclassified sequences</taxon>
        <taxon>metagenomes</taxon>
        <taxon>ecological metagenomes</taxon>
    </lineage>
</organism>
<name>X1D7M9_9ZZZZ</name>
<gene>
    <name evidence="1" type="ORF">S01H4_58645</name>
</gene>
<reference evidence="1" key="1">
    <citation type="journal article" date="2014" name="Front. Microbiol.">
        <title>High frequency of phylogenetically diverse reductive dehalogenase-homologous genes in deep subseafloor sedimentary metagenomes.</title>
        <authorList>
            <person name="Kawai M."/>
            <person name="Futagami T."/>
            <person name="Toyoda A."/>
            <person name="Takaki Y."/>
            <person name="Nishi S."/>
            <person name="Hori S."/>
            <person name="Arai W."/>
            <person name="Tsubouchi T."/>
            <person name="Morono Y."/>
            <person name="Uchiyama I."/>
            <person name="Ito T."/>
            <person name="Fujiyama A."/>
            <person name="Inagaki F."/>
            <person name="Takami H."/>
        </authorList>
    </citation>
    <scope>NUCLEOTIDE SEQUENCE</scope>
    <source>
        <strain evidence="1">Expedition CK06-06</strain>
    </source>
</reference>
<feature type="non-terminal residue" evidence="1">
    <location>
        <position position="181"/>
    </location>
</feature>
<dbReference type="AlphaFoldDB" id="X1D7M9"/>
<proteinExistence type="predicted"/>